<reference evidence="2 3" key="1">
    <citation type="journal article" date="2022" name="Nat. Ecol. Evol.">
        <title>A masculinizing supergene underlies an exaggerated male reproductive morph in a spider.</title>
        <authorList>
            <person name="Hendrickx F."/>
            <person name="De Corte Z."/>
            <person name="Sonet G."/>
            <person name="Van Belleghem S.M."/>
            <person name="Kostlbacher S."/>
            <person name="Vangestel C."/>
        </authorList>
    </citation>
    <scope>NUCLEOTIDE SEQUENCE [LARGE SCALE GENOMIC DNA]</scope>
    <source>
        <strain evidence="2">W744_W776</strain>
    </source>
</reference>
<accession>A0AAV6UEB2</accession>
<feature type="compositionally biased region" description="Basic and acidic residues" evidence="1">
    <location>
        <begin position="422"/>
        <end position="432"/>
    </location>
</feature>
<keyword evidence="3" id="KW-1185">Reference proteome</keyword>
<dbReference type="AlphaFoldDB" id="A0AAV6UEB2"/>
<comment type="caution">
    <text evidence="2">The sequence shown here is derived from an EMBL/GenBank/DDBJ whole genome shotgun (WGS) entry which is preliminary data.</text>
</comment>
<feature type="region of interest" description="Disordered" evidence="1">
    <location>
        <begin position="67"/>
        <end position="87"/>
    </location>
</feature>
<evidence type="ECO:0000313" key="2">
    <source>
        <dbReference type="EMBL" id="KAG8182425.1"/>
    </source>
</evidence>
<feature type="compositionally biased region" description="Basic and acidic residues" evidence="1">
    <location>
        <begin position="154"/>
        <end position="173"/>
    </location>
</feature>
<proteinExistence type="predicted"/>
<feature type="region of interest" description="Disordered" evidence="1">
    <location>
        <begin position="406"/>
        <end position="472"/>
    </location>
</feature>
<organism evidence="2 3">
    <name type="scientific">Oedothorax gibbosus</name>
    <dbReference type="NCBI Taxonomy" id="931172"/>
    <lineage>
        <taxon>Eukaryota</taxon>
        <taxon>Metazoa</taxon>
        <taxon>Ecdysozoa</taxon>
        <taxon>Arthropoda</taxon>
        <taxon>Chelicerata</taxon>
        <taxon>Arachnida</taxon>
        <taxon>Araneae</taxon>
        <taxon>Araneomorphae</taxon>
        <taxon>Entelegynae</taxon>
        <taxon>Araneoidea</taxon>
        <taxon>Linyphiidae</taxon>
        <taxon>Erigoninae</taxon>
        <taxon>Oedothorax</taxon>
    </lineage>
</organism>
<evidence type="ECO:0000313" key="3">
    <source>
        <dbReference type="Proteomes" id="UP000827092"/>
    </source>
</evidence>
<dbReference type="Proteomes" id="UP000827092">
    <property type="component" value="Unassembled WGS sequence"/>
</dbReference>
<evidence type="ECO:0000256" key="1">
    <source>
        <dbReference type="SAM" id="MobiDB-lite"/>
    </source>
</evidence>
<feature type="compositionally biased region" description="Polar residues" evidence="1">
    <location>
        <begin position="433"/>
        <end position="452"/>
    </location>
</feature>
<feature type="region of interest" description="Disordered" evidence="1">
    <location>
        <begin position="138"/>
        <end position="173"/>
    </location>
</feature>
<dbReference type="EMBL" id="JAFNEN010000463">
    <property type="protein sequence ID" value="KAG8182425.1"/>
    <property type="molecule type" value="Genomic_DNA"/>
</dbReference>
<sequence length="599" mass="67021">MNSLPLNNLSEHLARFAASKKSIASNQAAPNTKQFTFKKSLSLGKQNSSKVAEAQSSVNSFGSKKPTFNFNQVTSKNGNHSSSNKYQAAKQGTITNFFSQSNISKKAQSAFEENLNSSILNEDIFTIDDLDDFQIPSSRISNEKKSNKSVSPESKIKTEKEKPASNNTSREKIVKKGTEKEVVYVKNTEIKPSVKNEFLFHNLENCNNGPALSAFSEPDRSKEPCKSEPFNSIPDIIDLEASLSSQFFDDDDDEILTYSSKRKSVQKIVSDDESDFNDDKFDVNSVDLEAFDIKKEEDPIFSPRKQLLQNEISEQNFCFDDIDLKDIDSSTKPAILDSLQEMNIKVMNQICDLIATKTHFLSQNVELNNLVNIRKKVLNQFQAAQNAPTVSENTFFDYLRQKSEPQPTFEKLKPGKLFQTKTENENSHKPSERLQTSPTECVTVSSSESNSHFPKFEPTSPSSPSLISTKSSSFKPASSIATSSGFASRMSFNNDKVSTNSKLINKESFHTKGNNNVTSASIEIQDVETQNFIDQTIYDIHDDDTAPVLTNNFETDEERIIAGKFCGNQRDDGASSEFKGFNFPFSKDLMNTFHNVFGL</sequence>
<name>A0AAV6UEB2_9ARAC</name>
<protein>
    <submittedName>
        <fullName evidence="2">Uncharacterized protein</fullName>
    </submittedName>
</protein>
<feature type="compositionally biased region" description="Low complexity" evidence="1">
    <location>
        <begin position="458"/>
        <end position="472"/>
    </location>
</feature>
<gene>
    <name evidence="2" type="ORF">JTE90_018309</name>
</gene>